<evidence type="ECO:0000256" key="2">
    <source>
        <dbReference type="RuleBase" id="RU003844"/>
    </source>
</evidence>
<dbReference type="OrthoDB" id="14833at2759"/>
<dbReference type="PANTHER" id="PTHR10972">
    <property type="entry name" value="OXYSTEROL-BINDING PROTEIN-RELATED"/>
    <property type="match status" value="1"/>
</dbReference>
<accession>A0A6G1IVQ3</accession>
<evidence type="ECO:0000256" key="3">
    <source>
        <dbReference type="SAM" id="MobiDB-lite"/>
    </source>
</evidence>
<reference evidence="4" key="1">
    <citation type="journal article" date="2020" name="Stud. Mycol.">
        <title>101 Dothideomycetes genomes: a test case for predicting lifestyles and emergence of pathogens.</title>
        <authorList>
            <person name="Haridas S."/>
            <person name="Albert R."/>
            <person name="Binder M."/>
            <person name="Bloem J."/>
            <person name="Labutti K."/>
            <person name="Salamov A."/>
            <person name="Andreopoulos B."/>
            <person name="Baker S."/>
            <person name="Barry K."/>
            <person name="Bills G."/>
            <person name="Bluhm B."/>
            <person name="Cannon C."/>
            <person name="Castanera R."/>
            <person name="Culley D."/>
            <person name="Daum C."/>
            <person name="Ezra D."/>
            <person name="Gonzalez J."/>
            <person name="Henrissat B."/>
            <person name="Kuo A."/>
            <person name="Liang C."/>
            <person name="Lipzen A."/>
            <person name="Lutzoni F."/>
            <person name="Magnuson J."/>
            <person name="Mondo S."/>
            <person name="Nolan M."/>
            <person name="Ohm R."/>
            <person name="Pangilinan J."/>
            <person name="Park H.-J."/>
            <person name="Ramirez L."/>
            <person name="Alfaro M."/>
            <person name="Sun H."/>
            <person name="Tritt A."/>
            <person name="Yoshinaga Y."/>
            <person name="Zwiers L.-H."/>
            <person name="Turgeon B."/>
            <person name="Goodwin S."/>
            <person name="Spatafora J."/>
            <person name="Crous P."/>
            <person name="Grigoriev I."/>
        </authorList>
    </citation>
    <scope>NUCLEOTIDE SEQUENCE</scope>
    <source>
        <strain evidence="4">CBS 122367</strain>
    </source>
</reference>
<dbReference type="EMBL" id="MU005588">
    <property type="protein sequence ID" value="KAF2682060.1"/>
    <property type="molecule type" value="Genomic_DNA"/>
</dbReference>
<dbReference type="InterPro" id="IPR000648">
    <property type="entry name" value="Oxysterol-bd"/>
</dbReference>
<dbReference type="Gene3D" id="3.30.70.3490">
    <property type="match status" value="1"/>
</dbReference>
<evidence type="ECO:0000256" key="1">
    <source>
        <dbReference type="ARBA" id="ARBA00008842"/>
    </source>
</evidence>
<dbReference type="Proteomes" id="UP000799291">
    <property type="component" value="Unassembled WGS sequence"/>
</dbReference>
<dbReference type="PANTHER" id="PTHR10972:SF92">
    <property type="entry name" value="OXYSTEROL BINDING PROTEIN"/>
    <property type="match status" value="1"/>
</dbReference>
<keyword evidence="5" id="KW-1185">Reference proteome</keyword>
<evidence type="ECO:0008006" key="6">
    <source>
        <dbReference type="Google" id="ProtNLM"/>
    </source>
</evidence>
<feature type="region of interest" description="Disordered" evidence="3">
    <location>
        <begin position="432"/>
        <end position="473"/>
    </location>
</feature>
<dbReference type="Gene3D" id="1.10.287.2720">
    <property type="match status" value="1"/>
</dbReference>
<dbReference type="GO" id="GO:0016020">
    <property type="term" value="C:membrane"/>
    <property type="evidence" value="ECO:0007669"/>
    <property type="project" value="TreeGrafter"/>
</dbReference>
<sequence>MCAKARRRHDFSMRLAAPKTTARAPSFAIYGDKNLLTYPTSSTHNHDVMSNSITSNRSTLKEFLASITTIKGDLSNITAPPFVLGDYSTTELPQYFADHPSLFVAPALEENVEKRALLVLKNFLASLKNQQFAGRREEDGVKKPINAFLGEVFVGSWRDDEVGETRLVSEQVSHHPPVTACYLWNEELGISAEGFTQQEITFNGTVHIKQKGYAITRIDRYDEDYLIPMPNVKVKGVLTGTPYPELTGQYSIVSSSGLISEIKFEGKSLLGGGNRHVFEARMYRADVPSDAIYTVEGQWNSKFSIQDARTGQEIDTSDMSSENSIPITVPALSEQDPWESRKAWSGVVEALNEGDMKRTANVKSQLEEGQRQLRREEDAQNREWQRIFFHRKDHDPLFDQLSALDRESFTVDLEGGIWKVDKDAIDRAKRPFHGNLFPTGELSKKSTQTGNQGEGLDTERHAPTTEQQANGNASGIAKGAAVKVVNGNANGSANGHVNTNGGGIGNGRLTDVQVEEMLRAKYTSAPR</sequence>
<protein>
    <recommendedName>
        <fullName evidence="6">Oxysterol-binding protein</fullName>
    </recommendedName>
</protein>
<dbReference type="PROSITE" id="PS01013">
    <property type="entry name" value="OSBP"/>
    <property type="match status" value="1"/>
</dbReference>
<evidence type="ECO:0000313" key="5">
    <source>
        <dbReference type="Proteomes" id="UP000799291"/>
    </source>
</evidence>
<dbReference type="GO" id="GO:0005829">
    <property type="term" value="C:cytosol"/>
    <property type="evidence" value="ECO:0007669"/>
    <property type="project" value="TreeGrafter"/>
</dbReference>
<dbReference type="GO" id="GO:0008142">
    <property type="term" value="F:oxysterol binding"/>
    <property type="evidence" value="ECO:0007669"/>
    <property type="project" value="TreeGrafter"/>
</dbReference>
<gene>
    <name evidence="4" type="ORF">K458DRAFT_419997</name>
</gene>
<proteinExistence type="inferred from homology"/>
<dbReference type="InterPro" id="IPR037239">
    <property type="entry name" value="OSBP_sf"/>
</dbReference>
<name>A0A6G1IVQ3_9PLEO</name>
<dbReference type="AlphaFoldDB" id="A0A6G1IVQ3"/>
<dbReference type="InterPro" id="IPR018494">
    <property type="entry name" value="Oxysterol-bd_CS"/>
</dbReference>
<dbReference type="Pfam" id="PF01237">
    <property type="entry name" value="Oxysterol_BP"/>
    <property type="match status" value="1"/>
</dbReference>
<organism evidence="4 5">
    <name type="scientific">Lentithecium fluviatile CBS 122367</name>
    <dbReference type="NCBI Taxonomy" id="1168545"/>
    <lineage>
        <taxon>Eukaryota</taxon>
        <taxon>Fungi</taxon>
        <taxon>Dikarya</taxon>
        <taxon>Ascomycota</taxon>
        <taxon>Pezizomycotina</taxon>
        <taxon>Dothideomycetes</taxon>
        <taxon>Pleosporomycetidae</taxon>
        <taxon>Pleosporales</taxon>
        <taxon>Massarineae</taxon>
        <taxon>Lentitheciaceae</taxon>
        <taxon>Lentithecium</taxon>
    </lineage>
</organism>
<dbReference type="SUPFAM" id="SSF144000">
    <property type="entry name" value="Oxysterol-binding protein-like"/>
    <property type="match status" value="1"/>
</dbReference>
<evidence type="ECO:0000313" key="4">
    <source>
        <dbReference type="EMBL" id="KAF2682060.1"/>
    </source>
</evidence>
<dbReference type="Gene3D" id="2.40.160.120">
    <property type="match status" value="1"/>
</dbReference>
<comment type="similarity">
    <text evidence="1 2">Belongs to the OSBP family.</text>
</comment>